<dbReference type="RefSeq" id="WP_286051047.1">
    <property type="nucleotide sequence ID" value="NZ_JASVWF010000001.1"/>
</dbReference>
<keyword evidence="2" id="KW-1185">Reference proteome</keyword>
<reference evidence="1 2" key="1">
    <citation type="submission" date="2023-06" db="EMBL/GenBank/DDBJ databases">
        <title>Actinomycetospora Odt1-22.</title>
        <authorList>
            <person name="Supong K."/>
        </authorList>
    </citation>
    <scope>NUCLEOTIDE SEQUENCE [LARGE SCALE GENOMIC DNA]</scope>
    <source>
        <strain evidence="1 2">Odt1-22</strain>
    </source>
</reference>
<accession>A0ABT7M417</accession>
<proteinExistence type="predicted"/>
<comment type="caution">
    <text evidence="1">The sequence shown here is derived from an EMBL/GenBank/DDBJ whole genome shotgun (WGS) entry which is preliminary data.</text>
</comment>
<sequence length="100" mass="10267">MAWEDLDVPDAVIVTPCGYDLDGAVAQAGPIVERYPEVPVIAIDSASYVVRAGPRLVDGVEALARALHPACFADGPSDHAVLTCRAPAAPGPPPRAGRPG</sequence>
<name>A0ABT7M417_9PSEU</name>
<dbReference type="Gene3D" id="3.40.50.1980">
    <property type="entry name" value="Nitrogenase molybdenum iron protein domain"/>
    <property type="match status" value="1"/>
</dbReference>
<protein>
    <recommendedName>
        <fullName evidence="3">Fe/B12 periplasmic-binding domain-containing protein</fullName>
    </recommendedName>
</protein>
<organism evidence="1 2">
    <name type="scientific">Actinomycetospora termitidis</name>
    <dbReference type="NCBI Taxonomy" id="3053470"/>
    <lineage>
        <taxon>Bacteria</taxon>
        <taxon>Bacillati</taxon>
        <taxon>Actinomycetota</taxon>
        <taxon>Actinomycetes</taxon>
        <taxon>Pseudonocardiales</taxon>
        <taxon>Pseudonocardiaceae</taxon>
        <taxon>Actinomycetospora</taxon>
    </lineage>
</organism>
<dbReference type="EMBL" id="JASVWF010000001">
    <property type="protein sequence ID" value="MDL5154964.1"/>
    <property type="molecule type" value="Genomic_DNA"/>
</dbReference>
<gene>
    <name evidence="1" type="ORF">QRT03_03270</name>
</gene>
<evidence type="ECO:0008006" key="3">
    <source>
        <dbReference type="Google" id="ProtNLM"/>
    </source>
</evidence>
<evidence type="ECO:0000313" key="2">
    <source>
        <dbReference type="Proteomes" id="UP001231924"/>
    </source>
</evidence>
<dbReference type="Proteomes" id="UP001231924">
    <property type="component" value="Unassembled WGS sequence"/>
</dbReference>
<evidence type="ECO:0000313" key="1">
    <source>
        <dbReference type="EMBL" id="MDL5154964.1"/>
    </source>
</evidence>